<accession>A0AAV8T4K8</accession>
<proteinExistence type="predicted"/>
<gene>
    <name evidence="2" type="ORF">K2173_025761</name>
</gene>
<dbReference type="EMBL" id="JAIWQS010000007">
    <property type="protein sequence ID" value="KAJ8761054.1"/>
    <property type="molecule type" value="Genomic_DNA"/>
</dbReference>
<comment type="caution">
    <text evidence="2">The sequence shown here is derived from an EMBL/GenBank/DDBJ whole genome shotgun (WGS) entry which is preliminary data.</text>
</comment>
<dbReference type="Proteomes" id="UP001159364">
    <property type="component" value="Linkage Group LG07"/>
</dbReference>
<evidence type="ECO:0000313" key="2">
    <source>
        <dbReference type="EMBL" id="KAJ8761054.1"/>
    </source>
</evidence>
<keyword evidence="3" id="KW-1185">Reference proteome</keyword>
<reference evidence="2 3" key="1">
    <citation type="submission" date="2021-09" db="EMBL/GenBank/DDBJ databases">
        <title>Genomic insights and catalytic innovation underlie evolution of tropane alkaloids biosynthesis.</title>
        <authorList>
            <person name="Wang Y.-J."/>
            <person name="Tian T."/>
            <person name="Huang J.-P."/>
            <person name="Huang S.-X."/>
        </authorList>
    </citation>
    <scope>NUCLEOTIDE SEQUENCE [LARGE SCALE GENOMIC DNA]</scope>
    <source>
        <strain evidence="2">KIB-2018</strain>
        <tissue evidence="2">Leaf</tissue>
    </source>
</reference>
<name>A0AAV8T4K8_9ROSI</name>
<protein>
    <submittedName>
        <fullName evidence="2">Uncharacterized protein</fullName>
    </submittedName>
</protein>
<organism evidence="2 3">
    <name type="scientific">Erythroxylum novogranatense</name>
    <dbReference type="NCBI Taxonomy" id="1862640"/>
    <lineage>
        <taxon>Eukaryota</taxon>
        <taxon>Viridiplantae</taxon>
        <taxon>Streptophyta</taxon>
        <taxon>Embryophyta</taxon>
        <taxon>Tracheophyta</taxon>
        <taxon>Spermatophyta</taxon>
        <taxon>Magnoliopsida</taxon>
        <taxon>eudicotyledons</taxon>
        <taxon>Gunneridae</taxon>
        <taxon>Pentapetalae</taxon>
        <taxon>rosids</taxon>
        <taxon>fabids</taxon>
        <taxon>Malpighiales</taxon>
        <taxon>Erythroxylaceae</taxon>
        <taxon>Erythroxylum</taxon>
    </lineage>
</organism>
<dbReference type="AlphaFoldDB" id="A0AAV8T4K8"/>
<feature type="region of interest" description="Disordered" evidence="1">
    <location>
        <begin position="28"/>
        <end position="54"/>
    </location>
</feature>
<evidence type="ECO:0000313" key="3">
    <source>
        <dbReference type="Proteomes" id="UP001159364"/>
    </source>
</evidence>
<evidence type="ECO:0000256" key="1">
    <source>
        <dbReference type="SAM" id="MobiDB-lite"/>
    </source>
</evidence>
<sequence>MEPGPIGVKEGSLVGKYESLVRTMVISKGKEHSSTKENSGSAKGVTNKLQEVSNKVKTTPQTAMYDDIYGASFSGKGNCTWELDRQSIQREQDQQ</sequence>